<protein>
    <submittedName>
        <fullName evidence="1">Uncharacterized protein</fullName>
    </submittedName>
</protein>
<reference evidence="1" key="2">
    <citation type="submission" date="2022-06" db="UniProtKB">
        <authorList>
            <consortium name="EnsemblMetazoa"/>
        </authorList>
    </citation>
    <scope>IDENTIFICATION</scope>
    <source>
        <strain evidence="1">PS312</strain>
    </source>
</reference>
<name>A0A2A6CR74_PRIPA</name>
<organism evidence="1 2">
    <name type="scientific">Pristionchus pacificus</name>
    <name type="common">Parasitic nematode worm</name>
    <dbReference type="NCBI Taxonomy" id="54126"/>
    <lineage>
        <taxon>Eukaryota</taxon>
        <taxon>Metazoa</taxon>
        <taxon>Ecdysozoa</taxon>
        <taxon>Nematoda</taxon>
        <taxon>Chromadorea</taxon>
        <taxon>Rhabditida</taxon>
        <taxon>Rhabditina</taxon>
        <taxon>Diplogasteromorpha</taxon>
        <taxon>Diplogasteroidea</taxon>
        <taxon>Neodiplogasteridae</taxon>
        <taxon>Pristionchus</taxon>
    </lineage>
</organism>
<accession>A0A2A6CR74</accession>
<dbReference type="AlphaFoldDB" id="A0A2A6CR74"/>
<dbReference type="EnsemblMetazoa" id="PPA19037.1">
    <property type="protein sequence ID" value="PPA19037.1"/>
    <property type="gene ID" value="WBGene00108591"/>
</dbReference>
<proteinExistence type="predicted"/>
<keyword evidence="2" id="KW-1185">Reference proteome</keyword>
<evidence type="ECO:0000313" key="1">
    <source>
        <dbReference type="EnsemblMetazoa" id="PPA19037.1"/>
    </source>
</evidence>
<evidence type="ECO:0000313" key="2">
    <source>
        <dbReference type="Proteomes" id="UP000005239"/>
    </source>
</evidence>
<sequence>MGSGSGSGQQLALPYVNFPWSGCHVILVGPYSSISPTQAMIFVLTQFTRTRRAQILAAKLFNSYRIEM</sequence>
<accession>A0A8R1YGR8</accession>
<reference evidence="2" key="1">
    <citation type="journal article" date="2008" name="Nat. Genet.">
        <title>The Pristionchus pacificus genome provides a unique perspective on nematode lifestyle and parasitism.</title>
        <authorList>
            <person name="Dieterich C."/>
            <person name="Clifton S.W."/>
            <person name="Schuster L.N."/>
            <person name="Chinwalla A."/>
            <person name="Delehaunty K."/>
            <person name="Dinkelacker I."/>
            <person name="Fulton L."/>
            <person name="Fulton R."/>
            <person name="Godfrey J."/>
            <person name="Minx P."/>
            <person name="Mitreva M."/>
            <person name="Roeseler W."/>
            <person name="Tian H."/>
            <person name="Witte H."/>
            <person name="Yang S.P."/>
            <person name="Wilson R.K."/>
            <person name="Sommer R.J."/>
        </authorList>
    </citation>
    <scope>NUCLEOTIDE SEQUENCE [LARGE SCALE GENOMIC DNA]</scope>
    <source>
        <strain evidence="2">PS312</strain>
    </source>
</reference>
<dbReference type="Proteomes" id="UP000005239">
    <property type="component" value="Unassembled WGS sequence"/>
</dbReference>
<gene>
    <name evidence="1" type="primary">WBGene00108591</name>
</gene>